<evidence type="ECO:0000313" key="3">
    <source>
        <dbReference type="EMBL" id="MDN0024353.1"/>
    </source>
</evidence>
<evidence type="ECO:0000313" key="2">
    <source>
        <dbReference type="EMBL" id="MDN0021856.1"/>
    </source>
</evidence>
<reference evidence="3" key="2">
    <citation type="submission" date="2023-08" db="EMBL/GenBank/DDBJ databases">
        <title>Identification and characterization of horizontal gene transfer across gut microbiota members of farm animals based on homology search.</title>
        <authorList>
            <person name="Schwarzerova J."/>
            <person name="Nykrynova M."/>
            <person name="Jureckova K."/>
            <person name="Cejkova D."/>
            <person name="Rychlik I."/>
        </authorList>
    </citation>
    <scope>NUCLEOTIDE SEQUENCE</scope>
    <source>
        <strain evidence="3">ET15</strain>
        <strain evidence="2">ET37</strain>
    </source>
</reference>
<evidence type="ECO:0000256" key="1">
    <source>
        <dbReference type="SAM" id="SignalP"/>
    </source>
</evidence>
<accession>A0AAW7JLT4</accession>
<name>A0AAW7JLT4_9BACT</name>
<dbReference type="EMBL" id="JAUEIE010000001">
    <property type="protein sequence ID" value="MDN0021856.1"/>
    <property type="molecule type" value="Genomic_DNA"/>
</dbReference>
<keyword evidence="1" id="KW-0732">Signal</keyword>
<feature type="chain" id="PRO_5043857626" evidence="1">
    <location>
        <begin position="25"/>
        <end position="771"/>
    </location>
</feature>
<dbReference type="Proteomes" id="UP001168478">
    <property type="component" value="Unassembled WGS sequence"/>
</dbReference>
<comment type="caution">
    <text evidence="3">The sequence shown here is derived from an EMBL/GenBank/DDBJ whole genome shotgun (WGS) entry which is preliminary data.</text>
</comment>
<evidence type="ECO:0000313" key="4">
    <source>
        <dbReference type="Proteomes" id="UP001167831"/>
    </source>
</evidence>
<dbReference type="AlphaFoldDB" id="A0AAW7JLT4"/>
<feature type="signal peptide" evidence="1">
    <location>
        <begin position="1"/>
        <end position="24"/>
    </location>
</feature>
<reference evidence="3" key="1">
    <citation type="submission" date="2023-06" db="EMBL/GenBank/DDBJ databases">
        <authorList>
            <person name="Zeman M."/>
            <person name="Kubasova T."/>
            <person name="Jahodarova E."/>
            <person name="Nykrynova M."/>
            <person name="Rychlik I."/>
        </authorList>
    </citation>
    <scope>NUCLEOTIDE SEQUENCE</scope>
    <source>
        <strain evidence="3">ET15</strain>
        <strain evidence="2">ET37</strain>
    </source>
</reference>
<protein>
    <submittedName>
        <fullName evidence="3">Uncharacterized protein</fullName>
    </submittedName>
</protein>
<sequence length="771" mass="85616">MKKFTMFLASVATALFGFTTTASAQYETEQQIPWVDHASTLNDALNAPNGIYLCYMQTVNGNTTYSFVTAGGRFGTQAVTTNRGMTLRLTQSGDQYRFRTTIYNPNTDRTENYLGCDDSKSYNINAYMDNSDNQYSRWTLSDNGNGKWFDIINTREEFTLYPPFTHDVDYYLQLNQNSSLYVSDDRPSNNGKWLLIDRNEFREVITGVTGQTNIEVSGLFNNTRFIRYMDGAYSWTWYDRNNNQQEKYEDELTKSGPNGLGISSLGAYRGMAPNVEYAGGNGDGYAESYGSFSAGEMRDPVIMRQQYTGLKEGTYIVTAQAFVSNDADVTAAANSAEAGAYLFASGSTGEQDGALIQLLNEAEQNDFTTYFYNAQKTYLGNDAYFRGNVAAGEFLATNNGTISREDAMYNPDMRNHIITIAVRVDEGGRLAIGVAKTGEAGRAYFDNIRVWYTGNNEFGLDAYSTNSTTISHDNLYGIDNLQYGYPRVFNLSRDFGITKDNAATYEPKWEALVSPVNLTCTQVWNTFGEGTRLSELVGLAEDGHEMRFKTVDLSRADATAIYAGKCYVIKVSEAPQIERFTDSDPTQAVEGKDKHEFSIFSTEPFIQGDITYYGPIYQFNGVTRTSTLEDLITANEAGKYENGTVTKIYRSPDGSGDVKFTGYFYKPASVSNAYVVSRGNMYFLGNQSWKSLTGTMWTLEELNQENNNKLTFDFGDGETTGIEDLSSVTDDASEKADGVFNLNGQKVADGTSTEGLAKGIYVIGGKKIVVR</sequence>
<keyword evidence="4" id="KW-1185">Reference proteome</keyword>
<dbReference type="EMBL" id="JAUEIF010000001">
    <property type="protein sequence ID" value="MDN0024353.1"/>
    <property type="molecule type" value="Genomic_DNA"/>
</dbReference>
<dbReference type="Proteomes" id="UP001167831">
    <property type="component" value="Unassembled WGS sequence"/>
</dbReference>
<gene>
    <name evidence="2" type="ORF">QVN81_02280</name>
    <name evidence="3" type="ORF">QVN84_02275</name>
</gene>
<dbReference type="RefSeq" id="WP_289824592.1">
    <property type="nucleotide sequence ID" value="NZ_JAUEIE010000001.1"/>
</dbReference>
<evidence type="ECO:0000313" key="5">
    <source>
        <dbReference type="Proteomes" id="UP001168478"/>
    </source>
</evidence>
<proteinExistence type="predicted"/>
<organism evidence="3 5">
    <name type="scientific">Leyella lascolaii</name>
    <dbReference type="NCBI Taxonomy" id="1776379"/>
    <lineage>
        <taxon>Bacteria</taxon>
        <taxon>Pseudomonadati</taxon>
        <taxon>Bacteroidota</taxon>
        <taxon>Bacteroidia</taxon>
        <taxon>Bacteroidales</taxon>
        <taxon>Prevotellaceae</taxon>
        <taxon>Leyella</taxon>
    </lineage>
</organism>